<dbReference type="AlphaFoldDB" id="A0A1I6JQJ4"/>
<evidence type="ECO:0000313" key="1">
    <source>
        <dbReference type="EMBL" id="SFR81198.1"/>
    </source>
</evidence>
<evidence type="ECO:0000313" key="2">
    <source>
        <dbReference type="Proteomes" id="UP000214760"/>
    </source>
</evidence>
<dbReference type="RefSeq" id="WP_081844214.1">
    <property type="nucleotide sequence ID" value="NZ_FOZC01000010.1"/>
</dbReference>
<protein>
    <submittedName>
        <fullName evidence="1">Uncharacterized conserved protein, DUF697 family</fullName>
    </submittedName>
</protein>
<organism evidence="1 2">
    <name type="scientific">[Clostridium] aminophilum</name>
    <dbReference type="NCBI Taxonomy" id="1526"/>
    <lineage>
        <taxon>Bacteria</taxon>
        <taxon>Bacillati</taxon>
        <taxon>Bacillota</taxon>
        <taxon>Clostridia</taxon>
        <taxon>Lachnospirales</taxon>
        <taxon>Lachnospiraceae</taxon>
    </lineage>
</organism>
<sequence length="123" mass="12394">MMTSKEKSRCAVIIHSASAMTGVIGGGLAQIPCGDAVFIAPCQMAMVVNLGRVFGKSLSESEALAIVASGIGSTVGKAVSKAIVSRIPGFGNVVNATIAVAITENLGWLAASQFADERDAALA</sequence>
<dbReference type="EMBL" id="FOZC01000010">
    <property type="protein sequence ID" value="SFR81198.1"/>
    <property type="molecule type" value="Genomic_DNA"/>
</dbReference>
<accession>A0A1I6JQJ4</accession>
<gene>
    <name evidence="1" type="ORF">SAMN02910262_01791</name>
</gene>
<name>A0A1I6JQJ4_9FIRM</name>
<proteinExistence type="predicted"/>
<reference evidence="1 2" key="1">
    <citation type="submission" date="2016-10" db="EMBL/GenBank/DDBJ databases">
        <authorList>
            <person name="de Groot N.N."/>
        </authorList>
    </citation>
    <scope>NUCLEOTIDE SEQUENCE [LARGE SCALE GENOMIC DNA]</scope>
    <source>
        <strain evidence="1 2">F</strain>
    </source>
</reference>
<dbReference type="Proteomes" id="UP000214760">
    <property type="component" value="Unassembled WGS sequence"/>
</dbReference>